<comment type="catalytic activity">
    <reaction evidence="11">
        <text>1-octadecanoyl-2-(5Z,8Z,11Z,14Z-eicosatetraenoyl)-sn-glycerol + H2O = 2-(5Z,8Z,11Z,14Z-eicosatetraenoyl)-glycerol + octadecanoate + H(+)</text>
        <dbReference type="Rhea" id="RHEA:38507"/>
        <dbReference type="ChEBI" id="CHEBI:15377"/>
        <dbReference type="ChEBI" id="CHEBI:15378"/>
        <dbReference type="ChEBI" id="CHEBI:25629"/>
        <dbReference type="ChEBI" id="CHEBI:52392"/>
        <dbReference type="ChEBI" id="CHEBI:75728"/>
    </reaction>
</comment>
<feature type="domain" description="AB hydrolase-1" evidence="12">
    <location>
        <begin position="48"/>
        <end position="288"/>
    </location>
</feature>
<dbReference type="PRINTS" id="PR00412">
    <property type="entry name" value="EPOXHYDRLASE"/>
</dbReference>
<dbReference type="PANTHER" id="PTHR46118">
    <property type="entry name" value="PROTEIN ABHD11"/>
    <property type="match status" value="1"/>
</dbReference>
<evidence type="ECO:0000256" key="6">
    <source>
        <dbReference type="ARBA" id="ARBA00043742"/>
    </source>
</evidence>
<evidence type="ECO:0000259" key="12">
    <source>
        <dbReference type="Pfam" id="PF00561"/>
    </source>
</evidence>
<dbReference type="SUPFAM" id="SSF53474">
    <property type="entry name" value="alpha/beta-Hydrolases"/>
    <property type="match status" value="1"/>
</dbReference>
<evidence type="ECO:0000256" key="5">
    <source>
        <dbReference type="ARBA" id="ARBA00043667"/>
    </source>
</evidence>
<dbReference type="AlphaFoldDB" id="T1H8K0"/>
<dbReference type="VEuPathDB" id="VectorBase:RPRC000342"/>
<dbReference type="InParanoid" id="T1H8K0"/>
<dbReference type="EC" id="3.1.1.116" evidence="3"/>
<evidence type="ECO:0000313" key="13">
    <source>
        <dbReference type="EnsemblMetazoa" id="RPRC000342-PA"/>
    </source>
</evidence>
<name>T1H8K0_RHOPR</name>
<evidence type="ECO:0000256" key="1">
    <source>
        <dbReference type="ARBA" id="ARBA00008645"/>
    </source>
</evidence>
<dbReference type="STRING" id="13249.T1H8K0"/>
<dbReference type="PANTHER" id="PTHR46118:SF4">
    <property type="entry name" value="PROTEIN ABHD11"/>
    <property type="match status" value="1"/>
</dbReference>
<dbReference type="HOGENOM" id="CLU_020336_53_0_1"/>
<evidence type="ECO:0000256" key="4">
    <source>
        <dbReference type="ARBA" id="ARBA00042703"/>
    </source>
</evidence>
<evidence type="ECO:0000256" key="9">
    <source>
        <dbReference type="ARBA" id="ARBA00048504"/>
    </source>
</evidence>
<comment type="catalytic activity">
    <reaction evidence="6">
        <text>a 1,3-diacyl-sn-glycerol + H2O = a 1-acyl-sn-glycerol + a fatty acid + H(+)</text>
        <dbReference type="Rhea" id="RHEA:38503"/>
        <dbReference type="ChEBI" id="CHEBI:15377"/>
        <dbReference type="ChEBI" id="CHEBI:15378"/>
        <dbReference type="ChEBI" id="CHEBI:28868"/>
        <dbReference type="ChEBI" id="CHEBI:64683"/>
        <dbReference type="ChEBI" id="CHEBI:77272"/>
    </reaction>
</comment>
<evidence type="ECO:0000313" key="14">
    <source>
        <dbReference type="Proteomes" id="UP000015103"/>
    </source>
</evidence>
<comment type="catalytic activity">
    <reaction evidence="9">
        <text>1,2-didecanoylglycerol + H2O = decanoylglycerol + decanoate + H(+)</text>
        <dbReference type="Rhea" id="RHEA:48596"/>
        <dbReference type="ChEBI" id="CHEBI:11152"/>
        <dbReference type="ChEBI" id="CHEBI:15377"/>
        <dbReference type="ChEBI" id="CHEBI:15378"/>
        <dbReference type="ChEBI" id="CHEBI:27689"/>
        <dbReference type="ChEBI" id="CHEBI:90605"/>
    </reaction>
</comment>
<evidence type="ECO:0000256" key="8">
    <source>
        <dbReference type="ARBA" id="ARBA00048283"/>
    </source>
</evidence>
<dbReference type="OMA" id="QFICMSL"/>
<keyword evidence="2" id="KW-0378">Hydrolase</keyword>
<evidence type="ECO:0000256" key="2">
    <source>
        <dbReference type="ARBA" id="ARBA00022801"/>
    </source>
</evidence>
<dbReference type="eggNOG" id="KOG2382">
    <property type="taxonomic scope" value="Eukaryota"/>
</dbReference>
<proteinExistence type="inferred from homology"/>
<organism evidence="13 14">
    <name type="scientific">Rhodnius prolixus</name>
    <name type="common">Triatomid bug</name>
    <dbReference type="NCBI Taxonomy" id="13249"/>
    <lineage>
        <taxon>Eukaryota</taxon>
        <taxon>Metazoa</taxon>
        <taxon>Ecdysozoa</taxon>
        <taxon>Arthropoda</taxon>
        <taxon>Hexapoda</taxon>
        <taxon>Insecta</taxon>
        <taxon>Pterygota</taxon>
        <taxon>Neoptera</taxon>
        <taxon>Paraneoptera</taxon>
        <taxon>Hemiptera</taxon>
        <taxon>Heteroptera</taxon>
        <taxon>Panheteroptera</taxon>
        <taxon>Cimicomorpha</taxon>
        <taxon>Reduviidae</taxon>
        <taxon>Triatominae</taxon>
        <taxon>Rhodnius</taxon>
    </lineage>
</organism>
<evidence type="ECO:0000256" key="7">
    <source>
        <dbReference type="ARBA" id="ARBA00044064"/>
    </source>
</evidence>
<comment type="catalytic activity">
    <reaction evidence="5">
        <text>a 1,2-diacyl-sn-glycerol + H2O = a 2-acylglycerol + a fatty acid + H(+)</text>
        <dbReference type="Rhea" id="RHEA:33275"/>
        <dbReference type="ChEBI" id="CHEBI:15377"/>
        <dbReference type="ChEBI" id="CHEBI:15378"/>
        <dbReference type="ChEBI" id="CHEBI:17389"/>
        <dbReference type="ChEBI" id="CHEBI:17815"/>
        <dbReference type="ChEBI" id="CHEBI:28868"/>
        <dbReference type="EC" id="3.1.1.116"/>
    </reaction>
</comment>
<dbReference type="EnsemblMetazoa" id="RPRC000342-RA">
    <property type="protein sequence ID" value="RPRC000342-PA"/>
    <property type="gene ID" value="RPRC000342"/>
</dbReference>
<evidence type="ECO:0000256" key="10">
    <source>
        <dbReference type="ARBA" id="ARBA00048513"/>
    </source>
</evidence>
<dbReference type="InterPro" id="IPR029058">
    <property type="entry name" value="AB_hydrolase_fold"/>
</dbReference>
<dbReference type="Proteomes" id="UP000015103">
    <property type="component" value="Unassembled WGS sequence"/>
</dbReference>
<keyword evidence="14" id="KW-1185">Reference proteome</keyword>
<dbReference type="Pfam" id="PF00561">
    <property type="entry name" value="Abhydrolase_1"/>
    <property type="match status" value="1"/>
</dbReference>
<accession>T1H8K0</accession>
<evidence type="ECO:0000256" key="3">
    <source>
        <dbReference type="ARBA" id="ARBA00026104"/>
    </source>
</evidence>
<dbReference type="PRINTS" id="PR00111">
    <property type="entry name" value="ABHYDROLASE"/>
</dbReference>
<dbReference type="GO" id="GO:0016787">
    <property type="term" value="F:hydrolase activity"/>
    <property type="evidence" value="ECO:0007669"/>
    <property type="project" value="UniProtKB-KW"/>
</dbReference>
<comment type="similarity">
    <text evidence="1">Belongs to the AB hydrolase superfamily.</text>
</comment>
<comment type="catalytic activity">
    <reaction evidence="10">
        <text>1-octadecanoyl-2-(9Z-octadecenoyl)-sn-glycerol + H2O = 2-(9Z-octadecenoyl)-glycerol + octadecanoate + H(+)</text>
        <dbReference type="Rhea" id="RHEA:77103"/>
        <dbReference type="ChEBI" id="CHEBI:15377"/>
        <dbReference type="ChEBI" id="CHEBI:15378"/>
        <dbReference type="ChEBI" id="CHEBI:25629"/>
        <dbReference type="ChEBI" id="CHEBI:73990"/>
        <dbReference type="ChEBI" id="CHEBI:75468"/>
    </reaction>
</comment>
<dbReference type="Gene3D" id="3.40.50.1820">
    <property type="entry name" value="alpha/beta hydrolase"/>
    <property type="match status" value="1"/>
</dbReference>
<dbReference type="EMBL" id="ACPB03003002">
    <property type="status" value="NOT_ANNOTATED_CDS"/>
    <property type="molecule type" value="Genomic_DNA"/>
</dbReference>
<evidence type="ECO:0000256" key="11">
    <source>
        <dbReference type="ARBA" id="ARBA00048919"/>
    </source>
</evidence>
<protein>
    <recommendedName>
        <fullName evidence="7">sn-1-specific diacylglycerol lipase ABHD11</fullName>
        <ecNumber evidence="3">3.1.1.116</ecNumber>
    </recommendedName>
    <alternativeName>
        <fullName evidence="4">Alpha/beta hydrolase domain-containing protein 11</fullName>
    </alternativeName>
</protein>
<comment type="catalytic activity">
    <reaction evidence="8">
        <text>1-octadecanoyl-2-(4Z,7Z,10Z,13Z,16Z,19Z-docosahexaenoyl)-sn-glycerol + H2O = 2-(4Z,7Z,10Z,13Z,16Z,19Z-docosahexaenoyl)-glycerol + octadecanoate + H(+)</text>
        <dbReference type="Rhea" id="RHEA:77107"/>
        <dbReference type="ChEBI" id="CHEBI:15377"/>
        <dbReference type="ChEBI" id="CHEBI:15378"/>
        <dbReference type="ChEBI" id="CHEBI:25629"/>
        <dbReference type="ChEBI" id="CHEBI:77129"/>
        <dbReference type="ChEBI" id="CHEBI:186738"/>
    </reaction>
</comment>
<sequence>MPRLRLFGSFPNKCLSSISMSKFPNAKPIPLAFSEYVTADTKADTESPVFIIHGLFGSRTNWNTVSKQIAARTHRKVVAVDLRNHGDSPHTQEFSYNHMIADLKQLMSEQGIKEGRATIMGHSIGGRVAMALALENPNSIRDLVIVDVSPLGFPPGVNFVPRLLKTLEEIKLKPGLTLTEARKDAKEQMKKYIRGEKLRNFLGTNLILDEKSNKFAWKINVQSLKENFSSLMTFPKFDNVFTRPCLFIAGEKSGYLKKEDEGAIKHLFPNAGFEYVVGVGHLIHAEKPDLFLDIVTTFLKKNISIK</sequence>
<reference evidence="13" key="1">
    <citation type="submission" date="2015-05" db="UniProtKB">
        <authorList>
            <consortium name="EnsemblMetazoa"/>
        </authorList>
    </citation>
    <scope>IDENTIFICATION</scope>
</reference>
<dbReference type="InterPro" id="IPR000639">
    <property type="entry name" value="Epox_hydrolase-like"/>
</dbReference>
<dbReference type="InterPro" id="IPR000073">
    <property type="entry name" value="AB_hydrolase_1"/>
</dbReference>